<feature type="domain" description="SH2" evidence="2">
    <location>
        <begin position="10"/>
        <end position="97"/>
    </location>
</feature>
<evidence type="ECO:0000256" key="1">
    <source>
        <dbReference type="PROSITE-ProRule" id="PRU00191"/>
    </source>
</evidence>
<evidence type="ECO:0000259" key="2">
    <source>
        <dbReference type="PROSITE" id="PS50001"/>
    </source>
</evidence>
<organism evidence="3 4">
    <name type="scientific">Ascaris lumbricoides</name>
    <name type="common">Giant roundworm</name>
    <dbReference type="NCBI Taxonomy" id="6252"/>
    <lineage>
        <taxon>Eukaryota</taxon>
        <taxon>Metazoa</taxon>
        <taxon>Ecdysozoa</taxon>
        <taxon>Nematoda</taxon>
        <taxon>Chromadorea</taxon>
        <taxon>Rhabditida</taxon>
        <taxon>Spirurina</taxon>
        <taxon>Ascaridomorpha</taxon>
        <taxon>Ascaridoidea</taxon>
        <taxon>Ascarididae</taxon>
        <taxon>Ascaris</taxon>
    </lineage>
</organism>
<dbReference type="AlphaFoldDB" id="A0A0M3HHH9"/>
<sequence length="128" mass="15017">MVESIEGESWYHGLRPKEDVVPLLKDVGDWLVRAIEGNTDERNEVKIDIVLSVMIEAPNKVFNYLLHLNQTTNMWVIASTRHLREFATPLELIEYYEVFKVHYTYCFILQFISFILIKRLKNIGGILC</sequence>
<dbReference type="WBParaSite" id="ALUE_0000097401-mRNA-1">
    <property type="protein sequence ID" value="ALUE_0000097401-mRNA-1"/>
    <property type="gene ID" value="ALUE_0000097401"/>
</dbReference>
<dbReference type="InterPro" id="IPR000980">
    <property type="entry name" value="SH2"/>
</dbReference>
<dbReference type="InterPro" id="IPR035849">
    <property type="entry name" value="Fes/Fps/Fer_SH2"/>
</dbReference>
<dbReference type="SMART" id="SM00252">
    <property type="entry name" value="SH2"/>
    <property type="match status" value="1"/>
</dbReference>
<accession>A0A0M3HHH9</accession>
<reference evidence="4" key="1">
    <citation type="submission" date="2017-02" db="UniProtKB">
        <authorList>
            <consortium name="WormBaseParasite"/>
        </authorList>
    </citation>
    <scope>IDENTIFICATION</scope>
</reference>
<keyword evidence="3" id="KW-1185">Reference proteome</keyword>
<dbReference type="InterPro" id="IPR036860">
    <property type="entry name" value="SH2_dom_sf"/>
</dbReference>
<evidence type="ECO:0000313" key="4">
    <source>
        <dbReference type="WBParaSite" id="ALUE_0000097401-mRNA-1"/>
    </source>
</evidence>
<dbReference type="CDD" id="cd10361">
    <property type="entry name" value="SH2_Fps_family"/>
    <property type="match status" value="1"/>
</dbReference>
<keyword evidence="1" id="KW-0727">SH2 domain</keyword>
<protein>
    <submittedName>
        <fullName evidence="4">SH2 domain-containing protein</fullName>
    </submittedName>
</protein>
<evidence type="ECO:0000313" key="3">
    <source>
        <dbReference type="Proteomes" id="UP000036681"/>
    </source>
</evidence>
<dbReference type="Gene3D" id="3.30.505.10">
    <property type="entry name" value="SH2 domain"/>
    <property type="match status" value="1"/>
</dbReference>
<name>A0A0M3HHH9_ASCLU</name>
<dbReference type="PROSITE" id="PS50001">
    <property type="entry name" value="SH2"/>
    <property type="match status" value="1"/>
</dbReference>
<dbReference type="SUPFAM" id="SSF55550">
    <property type="entry name" value="SH2 domain"/>
    <property type="match status" value="1"/>
</dbReference>
<dbReference type="Proteomes" id="UP000036681">
    <property type="component" value="Unplaced"/>
</dbReference>
<proteinExistence type="predicted"/>